<comment type="subcellular location">
    <subcellularLocation>
        <location evidence="16">Cytoplasm</location>
    </subcellularLocation>
    <subcellularLocation>
        <location evidence="16">Cell inner membrane</location>
        <topology evidence="16">Peripheral membrane protein</topology>
        <orientation evidence="16">Cytoplasmic side</orientation>
    </subcellularLocation>
</comment>
<gene>
    <name evidence="16 19" type="primary">rne</name>
    <name evidence="19" type="ORF">H9847_02700</name>
</gene>
<dbReference type="GO" id="GO:0008033">
    <property type="term" value="P:tRNA processing"/>
    <property type="evidence" value="ECO:0007669"/>
    <property type="project" value="UniProtKB-UniRule"/>
</dbReference>
<comment type="similarity">
    <text evidence="16">Belongs to the RNase E/G family. RNase E subfamily.</text>
</comment>
<feature type="compositionally biased region" description="Low complexity" evidence="17">
    <location>
        <begin position="1068"/>
        <end position="1083"/>
    </location>
</feature>
<feature type="region of interest" description="Disordered" evidence="17">
    <location>
        <begin position="622"/>
        <end position="741"/>
    </location>
</feature>
<dbReference type="InterPro" id="IPR003029">
    <property type="entry name" value="S1_domain"/>
</dbReference>
<name>A0A948TF54_9GAMM</name>
<keyword evidence="14 16" id="KW-0694">RNA-binding</keyword>
<feature type="compositionally biased region" description="Low complexity" evidence="17">
    <location>
        <begin position="1097"/>
        <end position="1161"/>
    </location>
</feature>
<evidence type="ECO:0000256" key="15">
    <source>
        <dbReference type="ARBA" id="ARBA00023136"/>
    </source>
</evidence>
<dbReference type="InterPro" id="IPR012340">
    <property type="entry name" value="NA-bd_OB-fold"/>
</dbReference>
<dbReference type="Pfam" id="PF10150">
    <property type="entry name" value="RNase_E_G"/>
    <property type="match status" value="1"/>
</dbReference>
<keyword evidence="4 16" id="KW-0997">Cell inner membrane</keyword>
<keyword evidence="2 16" id="KW-1003">Cell membrane</keyword>
<feature type="compositionally biased region" description="Basic and acidic residues" evidence="17">
    <location>
        <begin position="777"/>
        <end position="798"/>
    </location>
</feature>
<dbReference type="GO" id="GO:0008995">
    <property type="term" value="F:ribonuclease E activity"/>
    <property type="evidence" value="ECO:0007669"/>
    <property type="project" value="UniProtKB-EC"/>
</dbReference>
<feature type="compositionally biased region" description="Low complexity" evidence="17">
    <location>
        <begin position="1464"/>
        <end position="1482"/>
    </location>
</feature>
<dbReference type="GO" id="GO:0006402">
    <property type="term" value="P:mRNA catabolic process"/>
    <property type="evidence" value="ECO:0007669"/>
    <property type="project" value="UniProtKB-UniRule"/>
</dbReference>
<dbReference type="InterPro" id="IPR028878">
    <property type="entry name" value="RNase_E"/>
</dbReference>
<feature type="region of interest" description="Disordered" evidence="17">
    <location>
        <begin position="1400"/>
        <end position="1588"/>
    </location>
</feature>
<keyword evidence="3 16" id="KW-0963">Cytoplasm</keyword>
<sequence>MLINATQEEEVRVALVDGNKLYDLDIESPQHANKKANIYKGVITRIEPSLEAAFVDYGAERHGFLPLKEIAREYYPEGTNFSDHAALRSALKEGQEVIVQIEKEERGQKGAALTTYISLAGSYLVLMPNNPRAGGISRRIEGEERAEIRAALEGITIPQGMGVIIRTAGVGKSSEELSWDLSILTKLWEMIKNAANSKKAPFLIHQESSIAIRAIRDYLRPDIGEILVDSKEVYDHIMHHIRLVRPEFTDRVHLYRGDIPLFSKYQIESQIESAYLREVRLPSGGAIVIDPTEALTSIDVNSAKATRGGDIEETALQTNIEAAEEIARQLRLRDVGGLIVIDFIDMTPMKNQREIESRIREACRQDRARIQFSKISRFGLLEMSRQRLRPSLEESSSHVCPMCQGQGTIRDTASLALSIMRLVEEESHKEHTGDVLAFAPVEIATFILNNKRHQLERIEKTTGIKVTVIPDQHMMAPNYEVHRVLNSASSLPLDVSKGDPSDLLRERAAKARAELQENMLRREFATKKQKGGNHDKPMVYTEDITLNTPAPAPSSAAATSTEAPAAAASTTTQTTAHQAGQSTGVGEQNDGVISKLFSFIGGIFKGNTDSDQPQVVLTNPSDEATATAPNNAANDMNKSADGDNRRNNRRNGNRAERGERSERGGERGERRNRNNDRYGRGERPERGERTERGDRAERGERAERRSRQGERPERGERRDRRERRDERVYDNGTRALSAEEILERNQENIERLLDTNAAVESSEMVETANVYMQAQNDEARAAKSSDDSERAERGERGEKRARRERGERGGERAERTAASRSEKSRGDRRRRSKDKAKSGLRPQTVGMNDGAVFDYTTVRAVPLFDFAEERFTSAPMGQGPLEDLNFSQDHAARDIFAGVEFTKADSQGGFEEAEVCAEVDDISTPDPVEVHFSLEHEARAFEDGDAFATSERHGGLAHALSQHEAPMGLSVSDEEAASLQQELFSRPQPQSAAYAEQGEFLGPEGSKPVSRLDAILAQKQAAAASAPQGKVAQGTKDGADSAAAEGKGEAKVKSARAKGAKADKAAKAEGSSSSASTSANASAEGPSRKSKSRKSKAATTAEQEAAALQEAASEAAATNEVQEADLVAAAAQAAAQAAAYEKAQSAAAQAQEAQAEAQMEAEAQRLNADTGNTTVYDAVDAEDTSDEEQPDESIYEPNRAIQADYWSADNKHRISARYARTLRDERQDNEVDLEHDVRARNIRNAIAETIGNFDDSSILDSTLIEGLKSFDSQSRAAEFSTTAEQDMNAKQELTAVFDYEEALADAYADDAVQATAEADDFADEDQQAAVQAREETVADTGVAETAATEEAQAEAQEQAIETAPETAPETATEAEAEAPAAEVEVEVQAATTMVTLDDAPAAAAATSAASAEAALAESSAAAEEEAPKPKRPRRRSARKAPAANAEDTNEAPLAETAEAEDQAQEQSAASEEQATAAEVEANASEEERPEEAPTRRRRRRSVRTTATPDLNTSEAVDLQAGLEQAFGNFQAEQQQQLAEHPLNKMGAAAEDAPAKEAPTKEASAEEAPAATSRPRRRKVSEATEQETE</sequence>
<feature type="compositionally biased region" description="Low complexity" evidence="17">
    <location>
        <begin position="1018"/>
        <end position="1033"/>
    </location>
</feature>
<evidence type="ECO:0000256" key="13">
    <source>
        <dbReference type="ARBA" id="ARBA00022842"/>
    </source>
</evidence>
<evidence type="ECO:0000256" key="4">
    <source>
        <dbReference type="ARBA" id="ARBA00022519"/>
    </source>
</evidence>
<keyword evidence="10 16" id="KW-0255">Endonuclease</keyword>
<evidence type="ECO:0000259" key="18">
    <source>
        <dbReference type="PROSITE" id="PS50126"/>
    </source>
</evidence>
<evidence type="ECO:0000256" key="14">
    <source>
        <dbReference type="ARBA" id="ARBA00022884"/>
    </source>
</evidence>
<dbReference type="HAMAP" id="MF_00970">
    <property type="entry name" value="RNase_E"/>
    <property type="match status" value="1"/>
</dbReference>
<keyword evidence="12 16" id="KW-0862">Zinc</keyword>
<dbReference type="Gene3D" id="3.40.1260.20">
    <property type="entry name" value="Ribonuclease E, catalytic domain"/>
    <property type="match status" value="1"/>
</dbReference>
<feature type="region of interest" description="Required for zinc-mediated homotetramerization and catalytic activity" evidence="16">
    <location>
        <begin position="400"/>
        <end position="403"/>
    </location>
</feature>
<dbReference type="Pfam" id="PF00575">
    <property type="entry name" value="S1"/>
    <property type="match status" value="1"/>
</dbReference>
<keyword evidence="16" id="KW-0820">tRNA-binding</keyword>
<evidence type="ECO:0000256" key="2">
    <source>
        <dbReference type="ARBA" id="ARBA00022475"/>
    </source>
</evidence>
<dbReference type="SUPFAM" id="SSF50249">
    <property type="entry name" value="Nucleic acid-binding proteins"/>
    <property type="match status" value="1"/>
</dbReference>
<feature type="compositionally biased region" description="Basic residues" evidence="17">
    <location>
        <begin position="1429"/>
        <end position="1438"/>
    </location>
</feature>
<keyword evidence="6 16" id="KW-0819">tRNA processing</keyword>
<feature type="compositionally biased region" description="Basic and acidic residues" evidence="17">
    <location>
        <begin position="1552"/>
        <end position="1563"/>
    </location>
</feature>
<dbReference type="InterPro" id="IPR048583">
    <property type="entry name" value="RNase_E_G_thioredoxin-like"/>
</dbReference>
<dbReference type="PANTHER" id="PTHR30001:SF1">
    <property type="entry name" value="RIBONUCLEASE E_G-LIKE PROTEIN, CHLOROPLASTIC"/>
    <property type="match status" value="1"/>
</dbReference>
<reference evidence="19" key="2">
    <citation type="submission" date="2021-04" db="EMBL/GenBank/DDBJ databases">
        <authorList>
            <person name="Gilroy R."/>
        </authorList>
    </citation>
    <scope>NUCLEOTIDE SEQUENCE</scope>
    <source>
        <strain evidence="19">378</strain>
    </source>
</reference>
<dbReference type="GO" id="GO:0006364">
    <property type="term" value="P:rRNA processing"/>
    <property type="evidence" value="ECO:0007669"/>
    <property type="project" value="UniProtKB-UniRule"/>
</dbReference>
<dbReference type="NCBIfam" id="TIGR00757">
    <property type="entry name" value="RNaseEG"/>
    <property type="match status" value="1"/>
</dbReference>
<feature type="domain" description="S1 motif" evidence="18">
    <location>
        <begin position="36"/>
        <end position="116"/>
    </location>
</feature>
<dbReference type="GO" id="GO:0005737">
    <property type="term" value="C:cytoplasm"/>
    <property type="evidence" value="ECO:0007669"/>
    <property type="project" value="UniProtKB-SubCell"/>
</dbReference>
<dbReference type="GO" id="GO:0008270">
    <property type="term" value="F:zinc ion binding"/>
    <property type="evidence" value="ECO:0007669"/>
    <property type="project" value="UniProtKB-UniRule"/>
</dbReference>
<evidence type="ECO:0000256" key="10">
    <source>
        <dbReference type="ARBA" id="ARBA00022759"/>
    </source>
</evidence>
<reference evidence="19" key="1">
    <citation type="journal article" date="2021" name="PeerJ">
        <title>Extensive microbial diversity within the chicken gut microbiome revealed by metagenomics and culture.</title>
        <authorList>
            <person name="Gilroy R."/>
            <person name="Ravi A."/>
            <person name="Getino M."/>
            <person name="Pursley I."/>
            <person name="Horton D.L."/>
            <person name="Alikhan N.F."/>
            <person name="Baker D."/>
            <person name="Gharbi K."/>
            <person name="Hall N."/>
            <person name="Watson M."/>
            <person name="Adriaenssens E.M."/>
            <person name="Foster-Nyarko E."/>
            <person name="Jarju S."/>
            <person name="Secka A."/>
            <person name="Antonio M."/>
            <person name="Oren A."/>
            <person name="Chaudhuri R.R."/>
            <person name="La Ragione R."/>
            <person name="Hildebrand F."/>
            <person name="Pallen M.J."/>
        </authorList>
    </citation>
    <scope>NUCLEOTIDE SEQUENCE</scope>
    <source>
        <strain evidence="19">378</strain>
    </source>
</reference>
<dbReference type="EC" id="3.1.26.12" evidence="16"/>
<comment type="function">
    <text evidence="16">Endoribonuclease that plays a central role in RNA processing and decay. Required for the maturation of 5S and 16S rRNAs and the majority of tRNAs. Also involved in the degradation of most mRNAs.</text>
</comment>
<dbReference type="PANTHER" id="PTHR30001">
    <property type="entry name" value="RIBONUCLEASE"/>
    <property type="match status" value="1"/>
</dbReference>
<feature type="compositionally biased region" description="Basic and acidic residues" evidence="17">
    <location>
        <begin position="804"/>
        <end position="825"/>
    </location>
</feature>
<dbReference type="FunFam" id="2.40.50.140:FF:000040">
    <property type="entry name" value="Ribonuclease E"/>
    <property type="match status" value="1"/>
</dbReference>
<evidence type="ECO:0000256" key="7">
    <source>
        <dbReference type="ARBA" id="ARBA00022722"/>
    </source>
</evidence>
<feature type="compositionally biased region" description="Polar residues" evidence="17">
    <location>
        <begin position="577"/>
        <end position="586"/>
    </location>
</feature>
<feature type="compositionally biased region" description="Low complexity" evidence="17">
    <location>
        <begin position="553"/>
        <end position="576"/>
    </location>
</feature>
<dbReference type="CDD" id="cd04453">
    <property type="entry name" value="S1_RNase_E"/>
    <property type="match status" value="1"/>
</dbReference>
<keyword evidence="9 16" id="KW-0699">rRNA-binding</keyword>
<keyword evidence="8 16" id="KW-0479">Metal-binding</keyword>
<feature type="binding site" evidence="16">
    <location>
        <position position="403"/>
    </location>
    <ligand>
        <name>Zn(2+)</name>
        <dbReference type="ChEBI" id="CHEBI:29105"/>
        <note>ligand shared between dimeric partners</note>
    </ligand>
</feature>
<comment type="catalytic activity">
    <reaction evidence="16">
        <text>Endonucleolytic cleavage of single-stranded RNA in A- and U-rich regions.</text>
        <dbReference type="EC" id="3.1.26.12"/>
    </reaction>
</comment>
<protein>
    <recommendedName>
        <fullName evidence="16">Ribonuclease E</fullName>
        <shortName evidence="16">RNase E</shortName>
        <ecNumber evidence="16">3.1.26.12</ecNumber>
    </recommendedName>
</protein>
<evidence type="ECO:0000256" key="1">
    <source>
        <dbReference type="ARBA" id="ARBA00005663"/>
    </source>
</evidence>
<feature type="compositionally biased region" description="Basic and acidic residues" evidence="17">
    <location>
        <begin position="653"/>
        <end position="729"/>
    </location>
</feature>
<dbReference type="InterPro" id="IPR004659">
    <property type="entry name" value="RNase_E/G"/>
</dbReference>
<organism evidence="19 20">
    <name type="scientific">Candidatus Anaerobiospirillum pullicola</name>
    <dbReference type="NCBI Taxonomy" id="2838451"/>
    <lineage>
        <taxon>Bacteria</taxon>
        <taxon>Pseudomonadati</taxon>
        <taxon>Pseudomonadota</taxon>
        <taxon>Gammaproteobacteria</taxon>
        <taxon>Aeromonadales</taxon>
        <taxon>Succinivibrionaceae</taxon>
        <taxon>Anaerobiospirillum</taxon>
    </lineage>
</organism>
<evidence type="ECO:0000256" key="17">
    <source>
        <dbReference type="SAM" id="MobiDB-lite"/>
    </source>
</evidence>
<evidence type="ECO:0000313" key="20">
    <source>
        <dbReference type="Proteomes" id="UP000733611"/>
    </source>
</evidence>
<feature type="compositionally biased region" description="Acidic residues" evidence="17">
    <location>
        <begin position="1179"/>
        <end position="1194"/>
    </location>
</feature>
<proteinExistence type="inferred from homology"/>
<keyword evidence="11 16" id="KW-0378">Hydrolase</keyword>
<feature type="compositionally biased region" description="Low complexity" evidence="17">
    <location>
        <begin position="1338"/>
        <end position="1382"/>
    </location>
</feature>
<dbReference type="EMBL" id="JAHLFE010000050">
    <property type="protein sequence ID" value="MBU3843769.1"/>
    <property type="molecule type" value="Genomic_DNA"/>
</dbReference>
<dbReference type="GO" id="GO:0019843">
    <property type="term" value="F:rRNA binding"/>
    <property type="evidence" value="ECO:0007669"/>
    <property type="project" value="UniProtKB-KW"/>
</dbReference>
<evidence type="ECO:0000256" key="12">
    <source>
        <dbReference type="ARBA" id="ARBA00022833"/>
    </source>
</evidence>
<evidence type="ECO:0000256" key="6">
    <source>
        <dbReference type="ARBA" id="ARBA00022694"/>
    </source>
</evidence>
<dbReference type="Proteomes" id="UP000733611">
    <property type="component" value="Unassembled WGS sequence"/>
</dbReference>
<evidence type="ECO:0000256" key="5">
    <source>
        <dbReference type="ARBA" id="ARBA00022552"/>
    </source>
</evidence>
<evidence type="ECO:0000256" key="3">
    <source>
        <dbReference type="ARBA" id="ARBA00022490"/>
    </source>
</evidence>
<feature type="binding site" evidence="16">
    <location>
        <position position="400"/>
    </location>
    <ligand>
        <name>Zn(2+)</name>
        <dbReference type="ChEBI" id="CHEBI:29105"/>
        <note>ligand shared between dimeric partners</note>
    </ligand>
</feature>
<feature type="region of interest" description="Disordered" evidence="17">
    <location>
        <begin position="1018"/>
        <end position="1200"/>
    </location>
</feature>
<comment type="similarity">
    <text evidence="1">Belongs to the RNase E/G family. RNase G subfamily.</text>
</comment>
<keyword evidence="13 16" id="KW-0460">Magnesium</keyword>
<feature type="region of interest" description="Disordered" evidence="17">
    <location>
        <begin position="1320"/>
        <end position="1382"/>
    </location>
</feature>
<dbReference type="SMART" id="SM00316">
    <property type="entry name" value="S1"/>
    <property type="match status" value="1"/>
</dbReference>
<dbReference type="GO" id="GO:0000049">
    <property type="term" value="F:tRNA binding"/>
    <property type="evidence" value="ECO:0007669"/>
    <property type="project" value="UniProtKB-KW"/>
</dbReference>
<feature type="compositionally biased region" description="Low complexity" evidence="17">
    <location>
        <begin position="624"/>
        <end position="634"/>
    </location>
</feature>
<accession>A0A948TF54</accession>
<keyword evidence="7 16" id="KW-0540">Nuclease</keyword>
<dbReference type="NCBIfam" id="NF008074">
    <property type="entry name" value="PRK10811.1"/>
    <property type="match status" value="1"/>
</dbReference>
<evidence type="ECO:0000256" key="8">
    <source>
        <dbReference type="ARBA" id="ARBA00022723"/>
    </source>
</evidence>
<dbReference type="Gene3D" id="2.40.50.140">
    <property type="entry name" value="Nucleic acid-binding proteins"/>
    <property type="match status" value="1"/>
</dbReference>
<dbReference type="GO" id="GO:0000287">
    <property type="term" value="F:magnesium ion binding"/>
    <property type="evidence" value="ECO:0007669"/>
    <property type="project" value="UniProtKB-UniRule"/>
</dbReference>
<dbReference type="PROSITE" id="PS50126">
    <property type="entry name" value="S1"/>
    <property type="match status" value="1"/>
</dbReference>
<comment type="cofactor">
    <cofactor evidence="16">
        <name>Zn(2+)</name>
        <dbReference type="ChEBI" id="CHEBI:29105"/>
    </cofactor>
    <text evidence="16">Binds 2 Zn(2+) ions per homotetramer.</text>
</comment>
<comment type="caution">
    <text evidence="19">The sequence shown here is derived from an EMBL/GenBank/DDBJ whole genome shotgun (WGS) entry which is preliminary data.</text>
</comment>
<comment type="subunit">
    <text evidence="16">Component of the RNA degradosome, which is a multiprotein complex involved in RNA processing and mRNA degradation. Within the RNA degradosome, RNase E assembles into a homotetramer formed by a dimer of dimers.</text>
</comment>
<evidence type="ECO:0000256" key="16">
    <source>
        <dbReference type="HAMAP-Rule" id="MF_00970"/>
    </source>
</evidence>
<evidence type="ECO:0000256" key="11">
    <source>
        <dbReference type="ARBA" id="ARBA00022801"/>
    </source>
</evidence>
<evidence type="ECO:0000256" key="9">
    <source>
        <dbReference type="ARBA" id="ARBA00022730"/>
    </source>
</evidence>
<feature type="binding site" evidence="16">
    <location>
        <position position="342"/>
    </location>
    <ligand>
        <name>Mg(2+)</name>
        <dbReference type="ChEBI" id="CHEBI:18420"/>
        <note>catalytic</note>
    </ligand>
</feature>
<evidence type="ECO:0000313" key="19">
    <source>
        <dbReference type="EMBL" id="MBU3843769.1"/>
    </source>
</evidence>
<dbReference type="InterPro" id="IPR019307">
    <property type="entry name" value="RNA-bd_AU-1/RNase_E/G"/>
</dbReference>
<feature type="region of interest" description="Disordered" evidence="17">
    <location>
        <begin position="777"/>
        <end position="848"/>
    </location>
</feature>
<feature type="compositionally biased region" description="Low complexity" evidence="17">
    <location>
        <begin position="1400"/>
        <end position="1421"/>
    </location>
</feature>
<keyword evidence="15 16" id="KW-0472">Membrane</keyword>
<feature type="binding site" evidence="16">
    <location>
        <position position="299"/>
    </location>
    <ligand>
        <name>Mg(2+)</name>
        <dbReference type="ChEBI" id="CHEBI:18420"/>
        <note>catalytic</note>
    </ligand>
</feature>
<comment type="cofactor">
    <cofactor evidence="16">
        <name>Mg(2+)</name>
        <dbReference type="ChEBI" id="CHEBI:18420"/>
    </cofactor>
    <text evidence="16">Binds 1 Mg(2+) ion per subunit.</text>
</comment>
<keyword evidence="5 16" id="KW-0698">rRNA processing</keyword>
<feature type="region of interest" description="Disordered" evidence="17">
    <location>
        <begin position="545"/>
        <end position="588"/>
    </location>
</feature>
<dbReference type="Pfam" id="PF20833">
    <property type="entry name" value="RNase_E_G_Thio"/>
    <property type="match status" value="1"/>
</dbReference>
<dbReference type="GO" id="GO:0009898">
    <property type="term" value="C:cytoplasmic side of plasma membrane"/>
    <property type="evidence" value="ECO:0007669"/>
    <property type="project" value="UniProtKB-UniRule"/>
</dbReference>